<evidence type="ECO:0000256" key="4">
    <source>
        <dbReference type="ARBA" id="ARBA00023014"/>
    </source>
</evidence>
<keyword evidence="2" id="KW-0479">Metal-binding</keyword>
<keyword evidence="3" id="KW-0408">Iron</keyword>
<accession>A0A8J3QG70</accession>
<dbReference type="Gene3D" id="3.20.20.70">
    <property type="entry name" value="Aldolase class I"/>
    <property type="match status" value="1"/>
</dbReference>
<dbReference type="CDD" id="cd01335">
    <property type="entry name" value="Radical_SAM"/>
    <property type="match status" value="1"/>
</dbReference>
<evidence type="ECO:0000313" key="7">
    <source>
        <dbReference type="Proteomes" id="UP000612899"/>
    </source>
</evidence>
<feature type="domain" description="Radical SAM core" evidence="5">
    <location>
        <begin position="82"/>
        <end position="317"/>
    </location>
</feature>
<dbReference type="AlphaFoldDB" id="A0A8J3QG70"/>
<dbReference type="GO" id="GO:0046872">
    <property type="term" value="F:metal ion binding"/>
    <property type="evidence" value="ECO:0007669"/>
    <property type="project" value="UniProtKB-KW"/>
</dbReference>
<dbReference type="GO" id="GO:0051536">
    <property type="term" value="F:iron-sulfur cluster binding"/>
    <property type="evidence" value="ECO:0007669"/>
    <property type="project" value="UniProtKB-KW"/>
</dbReference>
<keyword evidence="4" id="KW-0411">Iron-sulfur</keyword>
<dbReference type="SFLD" id="SFLDG01067">
    <property type="entry name" value="SPASM/twitch_domain_containing"/>
    <property type="match status" value="1"/>
</dbReference>
<dbReference type="PROSITE" id="PS51918">
    <property type="entry name" value="RADICAL_SAM"/>
    <property type="match status" value="1"/>
</dbReference>
<evidence type="ECO:0000313" key="6">
    <source>
        <dbReference type="EMBL" id="GIH09482.1"/>
    </source>
</evidence>
<dbReference type="SUPFAM" id="SSF102114">
    <property type="entry name" value="Radical SAM enzymes"/>
    <property type="match status" value="1"/>
</dbReference>
<dbReference type="EMBL" id="BONY01000069">
    <property type="protein sequence ID" value="GIH09482.1"/>
    <property type="molecule type" value="Genomic_DNA"/>
</dbReference>
<organism evidence="6 7">
    <name type="scientific">Rhizocola hellebori</name>
    <dbReference type="NCBI Taxonomy" id="1392758"/>
    <lineage>
        <taxon>Bacteria</taxon>
        <taxon>Bacillati</taxon>
        <taxon>Actinomycetota</taxon>
        <taxon>Actinomycetes</taxon>
        <taxon>Micromonosporales</taxon>
        <taxon>Micromonosporaceae</taxon>
        <taxon>Rhizocola</taxon>
    </lineage>
</organism>
<dbReference type="InterPro" id="IPR013785">
    <property type="entry name" value="Aldolase_TIM"/>
</dbReference>
<dbReference type="SFLD" id="SFLDS00029">
    <property type="entry name" value="Radical_SAM"/>
    <property type="match status" value="1"/>
</dbReference>
<evidence type="ECO:0000259" key="5">
    <source>
        <dbReference type="PROSITE" id="PS51918"/>
    </source>
</evidence>
<comment type="caution">
    <text evidence="6">The sequence shown here is derived from an EMBL/GenBank/DDBJ whole genome shotgun (WGS) entry which is preliminary data.</text>
</comment>
<keyword evidence="1" id="KW-0949">S-adenosyl-L-methionine</keyword>
<dbReference type="InterPro" id="IPR007197">
    <property type="entry name" value="rSAM"/>
</dbReference>
<protein>
    <submittedName>
        <fullName evidence="6">Radical SAM/SPASM domain-containing protein</fullName>
    </submittedName>
</protein>
<dbReference type="Pfam" id="PF04055">
    <property type="entry name" value="Radical_SAM"/>
    <property type="match status" value="1"/>
</dbReference>
<keyword evidence="7" id="KW-1185">Reference proteome</keyword>
<dbReference type="InterPro" id="IPR023867">
    <property type="entry name" value="Sulphatase_maturase_rSAM"/>
</dbReference>
<evidence type="ECO:0000256" key="3">
    <source>
        <dbReference type="ARBA" id="ARBA00023004"/>
    </source>
</evidence>
<dbReference type="UniPathway" id="UPA00782"/>
<evidence type="ECO:0000256" key="1">
    <source>
        <dbReference type="ARBA" id="ARBA00022691"/>
    </source>
</evidence>
<sequence>MDYVRSRYLLLGDKVYLDRLGRRASLAYSARKATLFALDEATADQLRRNAAPPTPELAAVGAIVPRDEDELGAVLAALRSGSDDPARRGFTILVTGYCNMACGYCGQEHHRTAAQSERVARLADRVEATIAGPATRDVEITWFGGEPMLALRLIKQLSARFIAAAREHSVGYSARMATNGSLLTVATLAQLHHDCHLNSMEVTIDGPQAVHDRRRLKRNGTGSYRHIVSVLGEAVRAQVAPKLEVSIRVNVDTDNEDSVSELITDLAAHGLASPQVSLHPVPVHSWGNDISAIEIDARRYAALEAQWLRQAQSLGLRCASLPTALKRTTCRATSVHGEIVDLHERVYSCSEHPLVPGMRDSGVVATVTDLAGSAPRPPGRYDGWYDQVGEDRVPCGRCPLLPVCGGSCPKLWDEGHLPCPSMRFNWADRLDLAAARLGYKAADG</sequence>
<gene>
    <name evidence="6" type="ORF">Rhe02_75490</name>
</gene>
<dbReference type="InterPro" id="IPR058240">
    <property type="entry name" value="rSAM_sf"/>
</dbReference>
<reference evidence="6" key="1">
    <citation type="submission" date="2021-01" db="EMBL/GenBank/DDBJ databases">
        <title>Whole genome shotgun sequence of Rhizocola hellebori NBRC 109834.</title>
        <authorList>
            <person name="Komaki H."/>
            <person name="Tamura T."/>
        </authorList>
    </citation>
    <scope>NUCLEOTIDE SEQUENCE</scope>
    <source>
        <strain evidence="6">NBRC 109834</strain>
    </source>
</reference>
<dbReference type="Proteomes" id="UP000612899">
    <property type="component" value="Unassembled WGS sequence"/>
</dbReference>
<proteinExistence type="predicted"/>
<dbReference type="PANTHER" id="PTHR43273">
    <property type="entry name" value="ANAEROBIC SULFATASE-MATURATING ENZYME HOMOLOG ASLB-RELATED"/>
    <property type="match status" value="1"/>
</dbReference>
<evidence type="ECO:0000256" key="2">
    <source>
        <dbReference type="ARBA" id="ARBA00022723"/>
    </source>
</evidence>
<dbReference type="RefSeq" id="WP_203913215.1">
    <property type="nucleotide sequence ID" value="NZ_BONY01000069.1"/>
</dbReference>
<name>A0A8J3QG70_9ACTN</name>
<dbReference type="GO" id="GO:0016491">
    <property type="term" value="F:oxidoreductase activity"/>
    <property type="evidence" value="ECO:0007669"/>
    <property type="project" value="InterPro"/>
</dbReference>
<dbReference type="PANTHER" id="PTHR43273:SF8">
    <property type="entry name" value="RADICAL SAM DOMAIN PROTEIN"/>
    <property type="match status" value="1"/>
</dbReference>